<dbReference type="Proteomes" id="UP000254519">
    <property type="component" value="Unassembled WGS sequence"/>
</dbReference>
<evidence type="ECO:0000313" key="1">
    <source>
        <dbReference type="EMBL" id="SUJ11323.1"/>
    </source>
</evidence>
<gene>
    <name evidence="1" type="ORF">NCTC4822_02119</name>
</gene>
<evidence type="ECO:0000313" key="2">
    <source>
        <dbReference type="Proteomes" id="UP000254519"/>
    </source>
</evidence>
<sequence>MIINDMNLPTLIEIETDLIRTSQQTNSDMFTQLLVGLDLLSKTVIKQAFN</sequence>
<proteinExistence type="predicted"/>
<dbReference type="AlphaFoldDB" id="A0A380C219"/>
<dbReference type="EMBL" id="UGYZ01000002">
    <property type="protein sequence ID" value="SUJ11323.1"/>
    <property type="molecule type" value="Genomic_DNA"/>
</dbReference>
<keyword evidence="2" id="KW-1185">Reference proteome</keyword>
<accession>A0A380C219</accession>
<reference evidence="1 2" key="1">
    <citation type="submission" date="2018-06" db="EMBL/GenBank/DDBJ databases">
        <authorList>
            <consortium name="Pathogen Informatics"/>
            <person name="Doyle S."/>
        </authorList>
    </citation>
    <scope>NUCLEOTIDE SEQUENCE [LARGE SCALE GENOMIC DNA]</scope>
    <source>
        <strain evidence="2">ATCC 11859 / DSM 33 / NCIB 8841 / NCTC 4822</strain>
    </source>
</reference>
<name>A0A380C219_SPOPA</name>
<protein>
    <submittedName>
        <fullName evidence="1">Uncharacterized protein</fullName>
    </submittedName>
</protein>
<organism evidence="1 2">
    <name type="scientific">Sporosarcina pasteurii</name>
    <name type="common">Bacillus pasteurii</name>
    <dbReference type="NCBI Taxonomy" id="1474"/>
    <lineage>
        <taxon>Bacteria</taxon>
        <taxon>Bacillati</taxon>
        <taxon>Bacillota</taxon>
        <taxon>Bacilli</taxon>
        <taxon>Bacillales</taxon>
        <taxon>Caryophanaceae</taxon>
        <taxon>Sporosarcina</taxon>
    </lineage>
</organism>